<evidence type="ECO:0000256" key="3">
    <source>
        <dbReference type="ARBA" id="ARBA00022801"/>
    </source>
</evidence>
<dbReference type="PANTHER" id="PTHR46124:SF2">
    <property type="entry name" value="D-AMINOACYL-TRNA DEACYLASE"/>
    <property type="match status" value="1"/>
</dbReference>
<evidence type="ECO:0000256" key="1">
    <source>
        <dbReference type="ARBA" id="ARBA00009275"/>
    </source>
</evidence>
<dbReference type="PATRIC" id="fig|1193729.4.peg.774"/>
<organism evidence="5 6">
    <name type="scientific">Candidatus Endolissoclinum faulkneri L2</name>
    <dbReference type="NCBI Taxonomy" id="1193729"/>
    <lineage>
        <taxon>Bacteria</taxon>
        <taxon>Pseudomonadati</taxon>
        <taxon>Pseudomonadota</taxon>
        <taxon>Alphaproteobacteria</taxon>
        <taxon>Rhodospirillales</taxon>
        <taxon>Rhodospirillaceae</taxon>
        <taxon>Candidatus Endolissoclinum</taxon>
    </lineage>
</organism>
<dbReference type="NCBIfam" id="TIGR00010">
    <property type="entry name" value="YchF/TatD family DNA exonuclease"/>
    <property type="match status" value="1"/>
</dbReference>
<keyword evidence="3 5" id="KW-0378">Hydrolase</keyword>
<dbReference type="InterPro" id="IPR001130">
    <property type="entry name" value="TatD-like"/>
</dbReference>
<dbReference type="InterPro" id="IPR032466">
    <property type="entry name" value="Metal_Hydrolase"/>
</dbReference>
<evidence type="ECO:0000256" key="4">
    <source>
        <dbReference type="PIRSR" id="PIRSR005902-1"/>
    </source>
</evidence>
<dbReference type="GO" id="GO:0016788">
    <property type="term" value="F:hydrolase activity, acting on ester bonds"/>
    <property type="evidence" value="ECO:0007669"/>
    <property type="project" value="InterPro"/>
</dbReference>
<dbReference type="GO" id="GO:0004536">
    <property type="term" value="F:DNA nuclease activity"/>
    <property type="evidence" value="ECO:0007669"/>
    <property type="project" value="InterPro"/>
</dbReference>
<dbReference type="AlphaFoldDB" id="K7Z652"/>
<dbReference type="PANTHER" id="PTHR46124">
    <property type="entry name" value="D-AMINOACYL-TRNA DEACYLASE"/>
    <property type="match status" value="1"/>
</dbReference>
<dbReference type="InterPro" id="IPR015991">
    <property type="entry name" value="TatD/YcfH-like"/>
</dbReference>
<dbReference type="GO" id="GO:0046872">
    <property type="term" value="F:metal ion binding"/>
    <property type="evidence" value="ECO:0007669"/>
    <property type="project" value="UniProtKB-KW"/>
</dbReference>
<reference evidence="5 6" key="1">
    <citation type="journal article" date="2012" name="Proc. Natl. Acad. Sci. U.S.A.">
        <title>Genome streamlining and chemical defense in a coral reef symbiosis.</title>
        <authorList>
            <person name="Kwan J.C."/>
            <person name="Donia M.S."/>
            <person name="Han A.W."/>
            <person name="Hirose E."/>
            <person name="Haygood M.G."/>
            <person name="Schmidt E.W."/>
        </authorList>
    </citation>
    <scope>NUCLEOTIDE SEQUENCE [LARGE SCALE GENOMIC DNA]</scope>
    <source>
        <strain evidence="5 6">L2</strain>
    </source>
</reference>
<keyword evidence="2 4" id="KW-0479">Metal-binding</keyword>
<protein>
    <submittedName>
        <fullName evidence="5">Hydrolase, TatD family protein</fullName>
    </submittedName>
</protein>
<evidence type="ECO:0000313" key="5">
    <source>
        <dbReference type="EMBL" id="AFX99648.1"/>
    </source>
</evidence>
<dbReference type="RefSeq" id="WP_015089146.1">
    <property type="nucleotide sequence ID" value="NC_019566.1"/>
</dbReference>
<keyword evidence="6" id="KW-1185">Reference proteome</keyword>
<dbReference type="Gene3D" id="3.20.20.140">
    <property type="entry name" value="Metal-dependent hydrolases"/>
    <property type="match status" value="1"/>
</dbReference>
<dbReference type="STRING" id="1193729.A1OE_1479"/>
<evidence type="ECO:0000313" key="6">
    <source>
        <dbReference type="Proteomes" id="UP000010077"/>
    </source>
</evidence>
<dbReference type="HOGENOM" id="CLU_031506_4_2_5"/>
<gene>
    <name evidence="5" type="ORF">A1OE_1479</name>
</gene>
<dbReference type="Proteomes" id="UP000010077">
    <property type="component" value="Chromosome"/>
</dbReference>
<feature type="binding site" evidence="4">
    <location>
        <position position="162"/>
    </location>
    <ligand>
        <name>a divalent metal cation</name>
        <dbReference type="ChEBI" id="CHEBI:60240"/>
        <label>2</label>
    </ligand>
</feature>
<proteinExistence type="inferred from homology"/>
<sequence length="270" mass="30214">MTKLAVPILSDSHCHLDFDDFKPDLESVIDRARRSGVIHMLTVCTRMSCFTSVRNVAENFSHVYCSVGSHPSQIFEDTSISTKKIVALAYSCNKVVAIGECGLDYFHSNIPRDKQVDSFHAHITAAQETGMPIIIHTRNSYEETATILEKEYANKSFSGVIHCFSGPHDMAMRMLDIGLYLSLSGIITFKKSHYLRDIVANLPINRLLIETDAPFISPSPNRGKRNEPAYIVHINKALAEAKGIREEESALITTQNFLHLFNKVPAYKAV</sequence>
<feature type="binding site" evidence="4">
    <location>
        <position position="212"/>
    </location>
    <ligand>
        <name>a divalent metal cation</name>
        <dbReference type="ChEBI" id="CHEBI:60240"/>
        <label>1</label>
    </ligand>
</feature>
<dbReference type="GO" id="GO:0005829">
    <property type="term" value="C:cytosol"/>
    <property type="evidence" value="ECO:0007669"/>
    <property type="project" value="TreeGrafter"/>
</dbReference>
<feature type="binding site" evidence="4">
    <location>
        <position position="13"/>
    </location>
    <ligand>
        <name>a divalent metal cation</name>
        <dbReference type="ChEBI" id="CHEBI:60240"/>
        <label>1</label>
    </ligand>
</feature>
<comment type="similarity">
    <text evidence="1">Belongs to the metallo-dependent hydrolases superfamily. TatD-type hydrolase family.</text>
</comment>
<dbReference type="KEGG" id="thal:A1OE_1479"/>
<dbReference type="eggNOG" id="COG0084">
    <property type="taxonomic scope" value="Bacteria"/>
</dbReference>
<dbReference type="FunFam" id="3.20.20.140:FF:000005">
    <property type="entry name" value="TatD family hydrolase"/>
    <property type="match status" value="1"/>
</dbReference>
<dbReference type="SUPFAM" id="SSF51556">
    <property type="entry name" value="Metallo-dependent hydrolases"/>
    <property type="match status" value="1"/>
</dbReference>
<evidence type="ECO:0000256" key="2">
    <source>
        <dbReference type="ARBA" id="ARBA00022723"/>
    </source>
</evidence>
<dbReference type="PIRSF" id="PIRSF005902">
    <property type="entry name" value="DNase_TatD"/>
    <property type="match status" value="1"/>
</dbReference>
<dbReference type="CDD" id="cd01310">
    <property type="entry name" value="TatD_DNAse"/>
    <property type="match status" value="1"/>
</dbReference>
<dbReference type="EMBL" id="CP003539">
    <property type="protein sequence ID" value="AFX99648.1"/>
    <property type="molecule type" value="Genomic_DNA"/>
</dbReference>
<name>K7Z652_9PROT</name>
<feature type="binding site" evidence="4">
    <location>
        <position position="100"/>
    </location>
    <ligand>
        <name>a divalent metal cation</name>
        <dbReference type="ChEBI" id="CHEBI:60240"/>
        <label>1</label>
    </ligand>
</feature>
<feature type="binding site" evidence="4">
    <location>
        <position position="136"/>
    </location>
    <ligand>
        <name>a divalent metal cation</name>
        <dbReference type="ChEBI" id="CHEBI:60240"/>
        <label>2</label>
    </ligand>
</feature>
<dbReference type="Pfam" id="PF01026">
    <property type="entry name" value="TatD_DNase"/>
    <property type="match status" value="1"/>
</dbReference>
<accession>K7Z652</accession>
<feature type="binding site" evidence="4">
    <location>
        <position position="15"/>
    </location>
    <ligand>
        <name>a divalent metal cation</name>
        <dbReference type="ChEBI" id="CHEBI:60240"/>
        <label>1</label>
    </ligand>
</feature>